<evidence type="ECO:0000256" key="4">
    <source>
        <dbReference type="ARBA" id="ARBA00022729"/>
    </source>
</evidence>
<name>A0A329MRC2_9BACL</name>
<comment type="similarity">
    <text evidence="2">Belongs to the GerABKC lipoprotein family.</text>
</comment>
<evidence type="ECO:0000256" key="6">
    <source>
        <dbReference type="ARBA" id="ARBA00023139"/>
    </source>
</evidence>
<keyword evidence="4" id="KW-0732">Signal</keyword>
<dbReference type="GO" id="GO:0016020">
    <property type="term" value="C:membrane"/>
    <property type="evidence" value="ECO:0007669"/>
    <property type="project" value="UniProtKB-SubCell"/>
</dbReference>
<accession>A0A329MRC2</accession>
<evidence type="ECO:0000256" key="7">
    <source>
        <dbReference type="ARBA" id="ARBA00023288"/>
    </source>
</evidence>
<evidence type="ECO:0008006" key="12">
    <source>
        <dbReference type="Google" id="ProtNLM"/>
    </source>
</evidence>
<dbReference type="Gene3D" id="3.30.300.210">
    <property type="entry name" value="Nutrient germinant receptor protein C, domain 3"/>
    <property type="match status" value="1"/>
</dbReference>
<dbReference type="AlphaFoldDB" id="A0A329MRC2"/>
<evidence type="ECO:0000256" key="2">
    <source>
        <dbReference type="ARBA" id="ARBA00007886"/>
    </source>
</evidence>
<dbReference type="Pfam" id="PF25198">
    <property type="entry name" value="Spore_GerAC_N"/>
    <property type="match status" value="1"/>
</dbReference>
<comment type="subcellular location">
    <subcellularLocation>
        <location evidence="1">Membrane</location>
        <topology evidence="1">Lipid-anchor</topology>
    </subcellularLocation>
</comment>
<keyword evidence="6" id="KW-0564">Palmitate</keyword>
<organism evidence="10 11">
    <name type="scientific">Paenibacillus contaminans</name>
    <dbReference type="NCBI Taxonomy" id="450362"/>
    <lineage>
        <taxon>Bacteria</taxon>
        <taxon>Bacillati</taxon>
        <taxon>Bacillota</taxon>
        <taxon>Bacilli</taxon>
        <taxon>Bacillales</taxon>
        <taxon>Paenibacillaceae</taxon>
        <taxon>Paenibacillus</taxon>
    </lineage>
</organism>
<sequence length="450" mass="50107">MVCIRRRRVSAAHIDRPKKDGPHMSHPSFLRNMLRKTAIAAAFLLVALSLTGCWGRNEAQSLDYVLAVGIDLNEEKDVVLTIQSPVLDSLKQTGGGSQGKDSTKTISIKGRSAYEAIRAYTSTVGKKLFWSHNQVIVFGEEAVKESVEPYLGYFAADPRLRGTAYLTVVKGMASDAIRLKPNFSLLPSLHLHDVLEMGSFSGKYPTVRFSEFNRMLADPLGAQPYLPVIKLYPAGEMAKEQIGTAPSKDMGGRVSPFYEAGGVAVFKGVKMVGLLNEKESRGLMWAKKDKISSTVVIVPCRNNQNKECKISLNMNTACKTSLHTEYKDGKAKVRLKVRADFNVGDKSSKHNTTTESYSKYLENAFADVVKQEISAAFEKAVRVYRSDVFAFGNDLEDRQPAVWEKVKQDWEDRILPEAELEIVVDAKLKQTSRNLYSPWVQPKKNVESVD</sequence>
<dbReference type="Pfam" id="PF05504">
    <property type="entry name" value="Spore_GerAC"/>
    <property type="match status" value="1"/>
</dbReference>
<dbReference type="NCBIfam" id="TIGR02887">
    <property type="entry name" value="spore_ger_x_C"/>
    <property type="match status" value="1"/>
</dbReference>
<proteinExistence type="inferred from homology"/>
<evidence type="ECO:0000313" key="10">
    <source>
        <dbReference type="EMBL" id="RAV22102.1"/>
    </source>
</evidence>
<feature type="domain" description="Spore germination protein N-terminal" evidence="9">
    <location>
        <begin position="56"/>
        <end position="231"/>
    </location>
</feature>
<protein>
    <recommendedName>
        <fullName evidence="12">Ger(X)C family spore germination protein</fullName>
    </recommendedName>
</protein>
<dbReference type="InterPro" id="IPR038501">
    <property type="entry name" value="Spore_GerAC_C_sf"/>
</dbReference>
<evidence type="ECO:0000259" key="8">
    <source>
        <dbReference type="Pfam" id="PF05504"/>
    </source>
</evidence>
<keyword evidence="11" id="KW-1185">Reference proteome</keyword>
<feature type="domain" description="Spore germination GerAC-like C-terminal" evidence="8">
    <location>
        <begin position="262"/>
        <end position="431"/>
    </location>
</feature>
<evidence type="ECO:0000259" key="9">
    <source>
        <dbReference type="Pfam" id="PF25198"/>
    </source>
</evidence>
<dbReference type="InterPro" id="IPR008844">
    <property type="entry name" value="Spore_GerAC-like"/>
</dbReference>
<keyword evidence="5" id="KW-0472">Membrane</keyword>
<dbReference type="PANTHER" id="PTHR35789">
    <property type="entry name" value="SPORE GERMINATION PROTEIN B3"/>
    <property type="match status" value="1"/>
</dbReference>
<dbReference type="InterPro" id="IPR046953">
    <property type="entry name" value="Spore_GerAC-like_C"/>
</dbReference>
<evidence type="ECO:0000313" key="11">
    <source>
        <dbReference type="Proteomes" id="UP000250369"/>
    </source>
</evidence>
<dbReference type="PANTHER" id="PTHR35789:SF1">
    <property type="entry name" value="SPORE GERMINATION PROTEIN B3"/>
    <property type="match status" value="1"/>
</dbReference>
<evidence type="ECO:0000256" key="1">
    <source>
        <dbReference type="ARBA" id="ARBA00004635"/>
    </source>
</evidence>
<keyword evidence="7" id="KW-0449">Lipoprotein</keyword>
<keyword evidence="3" id="KW-0309">Germination</keyword>
<dbReference type="Proteomes" id="UP000250369">
    <property type="component" value="Unassembled WGS sequence"/>
</dbReference>
<evidence type="ECO:0000256" key="3">
    <source>
        <dbReference type="ARBA" id="ARBA00022544"/>
    </source>
</evidence>
<dbReference type="EMBL" id="QMFB01000003">
    <property type="protein sequence ID" value="RAV22102.1"/>
    <property type="molecule type" value="Genomic_DNA"/>
</dbReference>
<dbReference type="InterPro" id="IPR057336">
    <property type="entry name" value="GerAC_N"/>
</dbReference>
<gene>
    <name evidence="10" type="ORF">DQG23_08700</name>
</gene>
<evidence type="ECO:0000256" key="5">
    <source>
        <dbReference type="ARBA" id="ARBA00023136"/>
    </source>
</evidence>
<reference evidence="10 11" key="1">
    <citation type="journal article" date="2009" name="Int. J. Syst. Evol. Microbiol.">
        <title>Paenibacillus contaminans sp. nov., isolated from a contaminated laboratory plate.</title>
        <authorList>
            <person name="Chou J.H."/>
            <person name="Lee J.H."/>
            <person name="Lin M.C."/>
            <person name="Chang P.S."/>
            <person name="Arun A.B."/>
            <person name="Young C.C."/>
            <person name="Chen W.M."/>
        </authorList>
    </citation>
    <scope>NUCLEOTIDE SEQUENCE [LARGE SCALE GENOMIC DNA]</scope>
    <source>
        <strain evidence="10 11">CKOBP-6</strain>
    </source>
</reference>
<dbReference type="GO" id="GO:0009847">
    <property type="term" value="P:spore germination"/>
    <property type="evidence" value="ECO:0007669"/>
    <property type="project" value="InterPro"/>
</dbReference>
<comment type="caution">
    <text evidence="10">The sequence shown here is derived from an EMBL/GenBank/DDBJ whole genome shotgun (WGS) entry which is preliminary data.</text>
</comment>